<keyword evidence="2" id="KW-0732">Signal</keyword>
<dbReference type="InterPro" id="IPR035959">
    <property type="entry name" value="RutC-like_sf"/>
</dbReference>
<evidence type="ECO:0000256" key="2">
    <source>
        <dbReference type="SAM" id="SignalP"/>
    </source>
</evidence>
<keyword evidence="4" id="KW-1185">Reference proteome</keyword>
<organism evidence="3 4">
    <name type="scientific">Hypsizygus marmoreus</name>
    <name type="common">White beech mushroom</name>
    <name type="synonym">Agaricus marmoreus</name>
    <dbReference type="NCBI Taxonomy" id="39966"/>
    <lineage>
        <taxon>Eukaryota</taxon>
        <taxon>Fungi</taxon>
        <taxon>Dikarya</taxon>
        <taxon>Basidiomycota</taxon>
        <taxon>Agaricomycotina</taxon>
        <taxon>Agaricomycetes</taxon>
        <taxon>Agaricomycetidae</taxon>
        <taxon>Agaricales</taxon>
        <taxon>Tricholomatineae</taxon>
        <taxon>Lyophyllaceae</taxon>
        <taxon>Hypsizygus</taxon>
    </lineage>
</organism>
<proteinExistence type="inferred from homology"/>
<comment type="caution">
    <text evidence="3">The sequence shown here is derived from an EMBL/GenBank/DDBJ whole genome shotgun (WGS) entry which is preliminary data.</text>
</comment>
<reference evidence="3" key="1">
    <citation type="submission" date="2018-04" db="EMBL/GenBank/DDBJ databases">
        <title>Whole genome sequencing of Hypsizygus marmoreus.</title>
        <authorList>
            <person name="Choi I.-G."/>
            <person name="Min B."/>
            <person name="Kim J.-G."/>
            <person name="Kim S."/>
            <person name="Oh Y.-L."/>
            <person name="Kong W.-S."/>
            <person name="Park H."/>
            <person name="Jeong J."/>
            <person name="Song E.-S."/>
        </authorList>
    </citation>
    <scope>NUCLEOTIDE SEQUENCE [LARGE SCALE GENOMIC DNA]</scope>
    <source>
        <strain evidence="3">51987-8</strain>
    </source>
</reference>
<dbReference type="Proteomes" id="UP000076154">
    <property type="component" value="Unassembled WGS sequence"/>
</dbReference>
<evidence type="ECO:0000313" key="4">
    <source>
        <dbReference type="Proteomes" id="UP000076154"/>
    </source>
</evidence>
<dbReference type="Gene3D" id="3.30.1330.40">
    <property type="entry name" value="RutC-like"/>
    <property type="match status" value="1"/>
</dbReference>
<dbReference type="PANTHER" id="PTHR11803:SF58">
    <property type="entry name" value="PROTEIN HMF1-RELATED"/>
    <property type="match status" value="1"/>
</dbReference>
<evidence type="ECO:0000256" key="1">
    <source>
        <dbReference type="ARBA" id="ARBA00010552"/>
    </source>
</evidence>
<protein>
    <submittedName>
        <fullName evidence="3">2-iminobutanoate/2-iminopropanoate deaminase</fullName>
    </submittedName>
</protein>
<dbReference type="CDD" id="cd00448">
    <property type="entry name" value="YjgF_YER057c_UK114_family"/>
    <property type="match status" value="1"/>
</dbReference>
<dbReference type="FunFam" id="3.30.1330.40:FF:000001">
    <property type="entry name" value="L-PSP family endoribonuclease"/>
    <property type="match status" value="1"/>
</dbReference>
<feature type="chain" id="PRO_5016727931" evidence="2">
    <location>
        <begin position="20"/>
        <end position="173"/>
    </location>
</feature>
<dbReference type="GO" id="GO:0019239">
    <property type="term" value="F:deaminase activity"/>
    <property type="evidence" value="ECO:0007669"/>
    <property type="project" value="TreeGrafter"/>
</dbReference>
<dbReference type="AlphaFoldDB" id="A0A369JAA4"/>
<dbReference type="Pfam" id="PF01042">
    <property type="entry name" value="Ribonuc_L-PSP"/>
    <property type="match status" value="1"/>
</dbReference>
<dbReference type="InterPro" id="IPR006056">
    <property type="entry name" value="RidA"/>
</dbReference>
<dbReference type="STRING" id="39966.A0A369JAA4"/>
<dbReference type="PANTHER" id="PTHR11803">
    <property type="entry name" value="2-IMINOBUTANOATE/2-IMINOPROPANOATE DEAMINASE RIDA"/>
    <property type="match status" value="1"/>
</dbReference>
<feature type="signal peptide" evidence="2">
    <location>
        <begin position="1"/>
        <end position="19"/>
    </location>
</feature>
<sequence>MHLFTLATAAFLLATCTLALPASPSSALQFPDVLPTQPAYGAPRTDPSIKTIRVTDAAIPGSPISQAVISGNHIYISGFLPLAPHTGALIGEGDVVAQTLAILNNINIIIEATGSHLGKVVKVTLYLKNVEDYGVVNEVYATFFGTHRPARSAVAVADIPLGVLVQIDAIVRI</sequence>
<dbReference type="SUPFAM" id="SSF55298">
    <property type="entry name" value="YjgF-like"/>
    <property type="match status" value="1"/>
</dbReference>
<dbReference type="InterPro" id="IPR006175">
    <property type="entry name" value="YjgF/YER057c/UK114"/>
</dbReference>
<dbReference type="GO" id="GO:0005829">
    <property type="term" value="C:cytosol"/>
    <property type="evidence" value="ECO:0007669"/>
    <property type="project" value="TreeGrafter"/>
</dbReference>
<dbReference type="InParanoid" id="A0A369JAA4"/>
<dbReference type="OrthoDB" id="309640at2759"/>
<accession>A0A369JAA4</accession>
<comment type="similarity">
    <text evidence="1">Belongs to the RutC family.</text>
</comment>
<dbReference type="EMBL" id="LUEZ02000085">
    <property type="protein sequence ID" value="RDB18991.1"/>
    <property type="molecule type" value="Genomic_DNA"/>
</dbReference>
<dbReference type="NCBIfam" id="TIGR00004">
    <property type="entry name" value="Rid family detoxifying hydrolase"/>
    <property type="match status" value="1"/>
</dbReference>
<name>A0A369JAA4_HYPMA</name>
<gene>
    <name evidence="3" type="primary">yjgF_3</name>
    <name evidence="3" type="ORF">Hypma_014390</name>
</gene>
<evidence type="ECO:0000313" key="3">
    <source>
        <dbReference type="EMBL" id="RDB18991.1"/>
    </source>
</evidence>